<dbReference type="InParanoid" id="W3XAG8"/>
<evidence type="ECO:0000256" key="5">
    <source>
        <dbReference type="ARBA" id="ARBA00022801"/>
    </source>
</evidence>
<dbReference type="AlphaFoldDB" id="W3XAG8"/>
<organism evidence="9 10">
    <name type="scientific">Pestalotiopsis fici (strain W106-1 / CGMCC3.15140)</name>
    <dbReference type="NCBI Taxonomy" id="1229662"/>
    <lineage>
        <taxon>Eukaryota</taxon>
        <taxon>Fungi</taxon>
        <taxon>Dikarya</taxon>
        <taxon>Ascomycota</taxon>
        <taxon>Pezizomycotina</taxon>
        <taxon>Sordariomycetes</taxon>
        <taxon>Xylariomycetidae</taxon>
        <taxon>Amphisphaeriales</taxon>
        <taxon>Sporocadaceae</taxon>
        <taxon>Pestalotiopsis</taxon>
    </lineage>
</organism>
<dbReference type="Pfam" id="PF02265">
    <property type="entry name" value="S1-P1_nuclease"/>
    <property type="match status" value="1"/>
</dbReference>
<dbReference type="GeneID" id="19269939"/>
<evidence type="ECO:0000256" key="7">
    <source>
        <dbReference type="ARBA" id="ARBA00023180"/>
    </source>
</evidence>
<keyword evidence="7" id="KW-0325">Glycoprotein</keyword>
<comment type="similarity">
    <text evidence="1">Belongs to the nuclease type I family.</text>
</comment>
<proteinExistence type="inferred from homology"/>
<dbReference type="SUPFAM" id="SSF48537">
    <property type="entry name" value="Phospholipase C/P1 nuclease"/>
    <property type="match status" value="1"/>
</dbReference>
<evidence type="ECO:0000313" key="10">
    <source>
        <dbReference type="Proteomes" id="UP000030651"/>
    </source>
</evidence>
<gene>
    <name evidence="9" type="ORF">PFICI_04926</name>
</gene>
<dbReference type="RefSeq" id="XP_007831698.1">
    <property type="nucleotide sequence ID" value="XM_007833507.1"/>
</dbReference>
<keyword evidence="10" id="KW-1185">Reference proteome</keyword>
<dbReference type="PANTHER" id="PTHR33146">
    <property type="entry name" value="ENDONUCLEASE 4"/>
    <property type="match status" value="1"/>
</dbReference>
<dbReference type="Gene3D" id="1.10.575.10">
    <property type="entry name" value="P1 Nuclease"/>
    <property type="match status" value="1"/>
</dbReference>
<name>W3XAG8_PESFW</name>
<evidence type="ECO:0000256" key="1">
    <source>
        <dbReference type="ARBA" id="ARBA00009547"/>
    </source>
</evidence>
<dbReference type="OMA" id="YKCNYEY"/>
<dbReference type="GO" id="GO:0006308">
    <property type="term" value="P:DNA catabolic process"/>
    <property type="evidence" value="ECO:0007669"/>
    <property type="project" value="InterPro"/>
</dbReference>
<feature type="chain" id="PRO_5004835961" description="Nuclease S1" evidence="8">
    <location>
        <begin position="20"/>
        <end position="306"/>
    </location>
</feature>
<keyword evidence="4" id="KW-0255">Endonuclease</keyword>
<keyword evidence="6" id="KW-1015">Disulfide bond</keyword>
<evidence type="ECO:0000256" key="2">
    <source>
        <dbReference type="ARBA" id="ARBA00022722"/>
    </source>
</evidence>
<dbReference type="OrthoDB" id="441446at2759"/>
<keyword evidence="5" id="KW-0378">Hydrolase</keyword>
<reference evidence="10" key="1">
    <citation type="journal article" date="2015" name="BMC Genomics">
        <title>Genomic and transcriptomic analysis of the endophytic fungus Pestalotiopsis fici reveals its lifestyle and high potential for synthesis of natural products.</title>
        <authorList>
            <person name="Wang X."/>
            <person name="Zhang X."/>
            <person name="Liu L."/>
            <person name="Xiang M."/>
            <person name="Wang W."/>
            <person name="Sun X."/>
            <person name="Che Y."/>
            <person name="Guo L."/>
            <person name="Liu G."/>
            <person name="Guo L."/>
            <person name="Wang C."/>
            <person name="Yin W.B."/>
            <person name="Stadler M."/>
            <person name="Zhang X."/>
            <person name="Liu X."/>
        </authorList>
    </citation>
    <scope>NUCLEOTIDE SEQUENCE [LARGE SCALE GENOMIC DNA]</scope>
    <source>
        <strain evidence="10">W106-1 / CGMCC3.15140</strain>
    </source>
</reference>
<accession>W3XAG8</accession>
<dbReference type="PANTHER" id="PTHR33146:SF26">
    <property type="entry name" value="ENDONUCLEASE 4"/>
    <property type="match status" value="1"/>
</dbReference>
<protein>
    <recommendedName>
        <fullName evidence="11">Nuclease S1</fullName>
    </recommendedName>
</protein>
<evidence type="ECO:0000256" key="3">
    <source>
        <dbReference type="ARBA" id="ARBA00022723"/>
    </source>
</evidence>
<dbReference type="KEGG" id="pfy:PFICI_04926"/>
<dbReference type="GO" id="GO:0004519">
    <property type="term" value="F:endonuclease activity"/>
    <property type="evidence" value="ECO:0007669"/>
    <property type="project" value="UniProtKB-KW"/>
</dbReference>
<dbReference type="EMBL" id="KI912111">
    <property type="protein sequence ID" value="ETS83050.1"/>
    <property type="molecule type" value="Genomic_DNA"/>
</dbReference>
<evidence type="ECO:0000256" key="8">
    <source>
        <dbReference type="SAM" id="SignalP"/>
    </source>
</evidence>
<keyword evidence="3" id="KW-0479">Metal-binding</keyword>
<dbReference type="eggNOG" id="ENOG502QRXU">
    <property type="taxonomic scope" value="Eukaryota"/>
</dbReference>
<keyword evidence="2" id="KW-0540">Nuclease</keyword>
<keyword evidence="8" id="KW-0732">Signal</keyword>
<dbReference type="InterPro" id="IPR008947">
    <property type="entry name" value="PLipase_C/P1_nuclease_dom_sf"/>
</dbReference>
<feature type="signal peptide" evidence="8">
    <location>
        <begin position="1"/>
        <end position="19"/>
    </location>
</feature>
<dbReference type="Proteomes" id="UP000030651">
    <property type="component" value="Unassembled WGS sequence"/>
</dbReference>
<dbReference type="InterPro" id="IPR003154">
    <property type="entry name" value="S1/P1nuclease"/>
</dbReference>
<evidence type="ECO:0000256" key="6">
    <source>
        <dbReference type="ARBA" id="ARBA00023157"/>
    </source>
</evidence>
<evidence type="ECO:0000313" key="9">
    <source>
        <dbReference type="EMBL" id="ETS83050.1"/>
    </source>
</evidence>
<sequence length="306" mass="33428">MRLGPGTAALSLLLPSVAAWGRLGHITVAYIATNFVKEETASYFKDLLGNDTEHYLAGVATWADNIRSEDWARFTETFHFIDAKDSPPKYCGVDFTRDCKAHGCVVSAIQNYTSQLLDNDLDASQRNEAAKFIIHFIGDIHQPLHTEDVAQGGNKIHVKWGHSQPNLHHVWDTSIAEQILGDNHEGDGAYTWASDLTSEIIKGKYAAKSKSWLGGLQLDDPITTSMNWANETNSYVCTHVLPEGPSAIVGQQLAGGYAKKAEPVIEILIAQAGYRLAAWLDLIASRLNASGIREDGQAVSILGDEL</sequence>
<dbReference type="CDD" id="cd11010">
    <property type="entry name" value="S1-P1_nuclease"/>
    <property type="match status" value="1"/>
</dbReference>
<dbReference type="HOGENOM" id="CLU_044365_0_0_1"/>
<evidence type="ECO:0008006" key="11">
    <source>
        <dbReference type="Google" id="ProtNLM"/>
    </source>
</evidence>
<evidence type="ECO:0000256" key="4">
    <source>
        <dbReference type="ARBA" id="ARBA00022759"/>
    </source>
</evidence>
<dbReference type="GO" id="GO:0003676">
    <property type="term" value="F:nucleic acid binding"/>
    <property type="evidence" value="ECO:0007669"/>
    <property type="project" value="InterPro"/>
</dbReference>
<dbReference type="GO" id="GO:0046872">
    <property type="term" value="F:metal ion binding"/>
    <property type="evidence" value="ECO:0007669"/>
    <property type="project" value="UniProtKB-KW"/>
</dbReference>
<dbReference type="GO" id="GO:0016788">
    <property type="term" value="F:hydrolase activity, acting on ester bonds"/>
    <property type="evidence" value="ECO:0007669"/>
    <property type="project" value="InterPro"/>
</dbReference>